<reference evidence="3" key="1">
    <citation type="submission" date="2017-09" db="EMBL/GenBank/DDBJ databases">
        <title>Depth-based differentiation of microbial function through sediment-hosted aquifers and enrichment of novel symbionts in the deep terrestrial subsurface.</title>
        <authorList>
            <person name="Probst A.J."/>
            <person name="Ladd B."/>
            <person name="Jarett J.K."/>
            <person name="Geller-Mcgrath D.E."/>
            <person name="Sieber C.M.K."/>
            <person name="Emerson J.B."/>
            <person name="Anantharaman K."/>
            <person name="Thomas B.C."/>
            <person name="Malmstrom R."/>
            <person name="Stieglmeier M."/>
            <person name="Klingl A."/>
            <person name="Woyke T."/>
            <person name="Ryan C.M."/>
            <person name="Banfield J.F."/>
        </authorList>
    </citation>
    <scope>NUCLEOTIDE SEQUENCE [LARGE SCALE GENOMIC DNA]</scope>
</reference>
<dbReference type="InterPro" id="IPR036591">
    <property type="entry name" value="YggU-like_sf"/>
</dbReference>
<name>A0A2M6R865_9BACT</name>
<dbReference type="InterPro" id="IPR003746">
    <property type="entry name" value="DUF167"/>
</dbReference>
<dbReference type="Gene3D" id="3.30.1200.10">
    <property type="entry name" value="YggU-like"/>
    <property type="match status" value="1"/>
</dbReference>
<protein>
    <submittedName>
        <fullName evidence="2">Uncharacterized protein</fullName>
    </submittedName>
</protein>
<dbReference type="SUPFAM" id="SSF69786">
    <property type="entry name" value="YggU-like"/>
    <property type="match status" value="1"/>
</dbReference>
<organism evidence="2 3">
    <name type="scientific">Candidatus Berkelbacteria bacterium CG10_big_fil_rev_8_21_14_0_10_43_14</name>
    <dbReference type="NCBI Taxonomy" id="1974515"/>
    <lineage>
        <taxon>Bacteria</taxon>
        <taxon>Candidatus Berkelbacteria</taxon>
    </lineage>
</organism>
<dbReference type="Pfam" id="PF02594">
    <property type="entry name" value="DUF167"/>
    <property type="match status" value="1"/>
</dbReference>
<accession>A0A2M6R865</accession>
<dbReference type="SMART" id="SM01152">
    <property type="entry name" value="DUF167"/>
    <property type="match status" value="1"/>
</dbReference>
<dbReference type="AlphaFoldDB" id="A0A2M6R865"/>
<evidence type="ECO:0000313" key="3">
    <source>
        <dbReference type="Proteomes" id="UP000231162"/>
    </source>
</evidence>
<comment type="similarity">
    <text evidence="1">Belongs to the UPF0235 family.</text>
</comment>
<dbReference type="EMBL" id="PEZX01000038">
    <property type="protein sequence ID" value="PIS06739.1"/>
    <property type="molecule type" value="Genomic_DNA"/>
</dbReference>
<dbReference type="Proteomes" id="UP000231162">
    <property type="component" value="Unassembled WGS sequence"/>
</dbReference>
<comment type="caution">
    <text evidence="2">The sequence shown here is derived from an EMBL/GenBank/DDBJ whole genome shotgun (WGS) entry which is preliminary data.</text>
</comment>
<evidence type="ECO:0000256" key="1">
    <source>
        <dbReference type="ARBA" id="ARBA00010364"/>
    </source>
</evidence>
<sequence length="74" mass="7974">MRILVKVKTNAGAESVEKIDDSHYKVSVGVAPEKGKANRAVTRALAEYFDVTLDCVEIKAGHASTSKIVTIQSK</sequence>
<dbReference type="NCBIfam" id="TIGR00251">
    <property type="entry name" value="DUF167 family protein"/>
    <property type="match status" value="1"/>
</dbReference>
<gene>
    <name evidence="2" type="ORF">COT79_03065</name>
</gene>
<proteinExistence type="inferred from homology"/>
<evidence type="ECO:0000313" key="2">
    <source>
        <dbReference type="EMBL" id="PIS06739.1"/>
    </source>
</evidence>